<dbReference type="Gene3D" id="1.20.144.10">
    <property type="entry name" value="Phosphatidic acid phosphatase type 2/haloperoxidase"/>
    <property type="match status" value="1"/>
</dbReference>
<evidence type="ECO:0000256" key="3">
    <source>
        <dbReference type="ARBA" id="ARBA00022989"/>
    </source>
</evidence>
<feature type="transmembrane region" description="Helical" evidence="5">
    <location>
        <begin position="56"/>
        <end position="75"/>
    </location>
</feature>
<evidence type="ECO:0000256" key="1">
    <source>
        <dbReference type="ARBA" id="ARBA00004141"/>
    </source>
</evidence>
<sequence>MTAVDRSAPAPAAAPPVLRDTAPGARGRAVAAVLWAGLLGAFVLACAARGLPTDRVVLLGWVLAGLAVTSVTHGWRRLVHLLVDWLPLVAVLLAYDATRGLADGLGMPVHVREVADADRWFTGGVLPTVWLQEHVRADWWKAVATLVYSSHFVLTPVVLAVLWLRDRARWARCARLVVALSLAGLVTYVLYPAAPPWLAAKQGVIEPVGRISNAGWEVLGLPRAGVLLETGQGQVNLVAAVPSLHTAFAVLMCIVLLPLARYGWQRAGLVAYAVLMPVVLVWSGEHYVVDTLLGAAYACAVVLLAPPAGRLARAGARRAAARPLPWRV</sequence>
<dbReference type="PANTHER" id="PTHR31310:SF7">
    <property type="entry name" value="PA-PHOSPHATASE RELATED-FAMILY PROTEIN DDB_G0268928"/>
    <property type="match status" value="1"/>
</dbReference>
<dbReference type="PANTHER" id="PTHR31310">
    <property type="match status" value="1"/>
</dbReference>
<evidence type="ECO:0000256" key="4">
    <source>
        <dbReference type="ARBA" id="ARBA00023136"/>
    </source>
</evidence>
<evidence type="ECO:0000313" key="7">
    <source>
        <dbReference type="EMBL" id="MDP5182421.1"/>
    </source>
</evidence>
<accession>A0ABT9IA25</accession>
<keyword evidence="3 5" id="KW-1133">Transmembrane helix</keyword>
<feature type="transmembrane region" description="Helical" evidence="5">
    <location>
        <begin position="176"/>
        <end position="194"/>
    </location>
</feature>
<feature type="domain" description="Inositolphosphotransferase Aur1/Ipt1" evidence="6">
    <location>
        <begin position="128"/>
        <end position="303"/>
    </location>
</feature>
<feature type="transmembrane region" description="Helical" evidence="5">
    <location>
        <begin position="237"/>
        <end position="257"/>
    </location>
</feature>
<keyword evidence="2 5" id="KW-0812">Transmembrane</keyword>
<evidence type="ECO:0000313" key="8">
    <source>
        <dbReference type="Proteomes" id="UP001233673"/>
    </source>
</evidence>
<dbReference type="Pfam" id="PF14378">
    <property type="entry name" value="PAP2_3"/>
    <property type="match status" value="1"/>
</dbReference>
<organism evidence="7 8">
    <name type="scientific">Blastococcus carthaginiensis</name>
    <dbReference type="NCBI Taxonomy" id="3050034"/>
    <lineage>
        <taxon>Bacteria</taxon>
        <taxon>Bacillati</taxon>
        <taxon>Actinomycetota</taxon>
        <taxon>Actinomycetes</taxon>
        <taxon>Geodermatophilales</taxon>
        <taxon>Geodermatophilaceae</taxon>
        <taxon>Blastococcus</taxon>
    </lineage>
</organism>
<feature type="transmembrane region" description="Helical" evidence="5">
    <location>
        <begin position="269"/>
        <end position="289"/>
    </location>
</feature>
<dbReference type="Proteomes" id="UP001233673">
    <property type="component" value="Unassembled WGS sequence"/>
</dbReference>
<evidence type="ECO:0000256" key="2">
    <source>
        <dbReference type="ARBA" id="ARBA00022692"/>
    </source>
</evidence>
<feature type="transmembrane region" description="Helical" evidence="5">
    <location>
        <begin position="139"/>
        <end position="164"/>
    </location>
</feature>
<dbReference type="EMBL" id="JASNFN010000005">
    <property type="protein sequence ID" value="MDP5182421.1"/>
    <property type="molecule type" value="Genomic_DNA"/>
</dbReference>
<comment type="caution">
    <text evidence="7">The sequence shown here is derived from an EMBL/GenBank/DDBJ whole genome shotgun (WGS) entry which is preliminary data.</text>
</comment>
<keyword evidence="8" id="KW-1185">Reference proteome</keyword>
<comment type="subcellular location">
    <subcellularLocation>
        <location evidence="1">Membrane</location>
        <topology evidence="1">Multi-pass membrane protein</topology>
    </subcellularLocation>
</comment>
<keyword evidence="4 5" id="KW-0472">Membrane</keyword>
<evidence type="ECO:0000256" key="5">
    <source>
        <dbReference type="SAM" id="Phobius"/>
    </source>
</evidence>
<dbReference type="InterPro" id="IPR052185">
    <property type="entry name" value="IPC_Synthase-Related"/>
</dbReference>
<gene>
    <name evidence="7" type="ORF">QOZ88_07200</name>
</gene>
<proteinExistence type="predicted"/>
<evidence type="ECO:0000259" key="6">
    <source>
        <dbReference type="Pfam" id="PF14378"/>
    </source>
</evidence>
<feature type="transmembrane region" description="Helical" evidence="5">
    <location>
        <begin position="295"/>
        <end position="312"/>
    </location>
</feature>
<name>A0ABT9IA25_9ACTN</name>
<dbReference type="RefSeq" id="WP_305999114.1">
    <property type="nucleotide sequence ID" value="NZ_JASNFN010000005.1"/>
</dbReference>
<dbReference type="InterPro" id="IPR026841">
    <property type="entry name" value="Aur1/Ipt1"/>
</dbReference>
<feature type="transmembrane region" description="Helical" evidence="5">
    <location>
        <begin position="29"/>
        <end position="50"/>
    </location>
</feature>
<protein>
    <submittedName>
        <fullName evidence="7">Phosphatase PAP2 family protein</fullName>
    </submittedName>
</protein>
<reference evidence="8" key="1">
    <citation type="submission" date="2023-05" db="EMBL/GenBank/DDBJ databases">
        <title>Draft genome of Pseudofrankia sp. BMG5.37.</title>
        <authorList>
            <person name="Gtari M."/>
            <person name="Ghodhbane F."/>
            <person name="Sbissi I."/>
        </authorList>
    </citation>
    <scope>NUCLEOTIDE SEQUENCE [LARGE SCALE GENOMIC DNA]</scope>
    <source>
        <strain evidence="8">BMG 814</strain>
    </source>
</reference>